<dbReference type="GO" id="GO:0043565">
    <property type="term" value="F:sequence-specific DNA binding"/>
    <property type="evidence" value="ECO:0007669"/>
    <property type="project" value="InterPro"/>
</dbReference>
<dbReference type="Gene3D" id="1.10.10.60">
    <property type="entry name" value="Homeodomain-like"/>
    <property type="match status" value="1"/>
</dbReference>
<dbReference type="Gene3D" id="3.30.450.40">
    <property type="match status" value="1"/>
</dbReference>
<proteinExistence type="predicted"/>
<evidence type="ECO:0000259" key="3">
    <source>
        <dbReference type="Pfam" id="PF02954"/>
    </source>
</evidence>
<dbReference type="Pfam" id="PF02954">
    <property type="entry name" value="HTH_8"/>
    <property type="match status" value="1"/>
</dbReference>
<evidence type="ECO:0000259" key="2">
    <source>
        <dbReference type="Pfam" id="PF01590"/>
    </source>
</evidence>
<dbReference type="OrthoDB" id="9805953at2"/>
<name>A0A2G9WN94_9HYPH</name>
<dbReference type="InterPro" id="IPR003018">
    <property type="entry name" value="GAF"/>
</dbReference>
<dbReference type="Proteomes" id="UP000231070">
    <property type="component" value="Unassembled WGS sequence"/>
</dbReference>
<feature type="compositionally biased region" description="Basic and acidic residues" evidence="1">
    <location>
        <begin position="1"/>
        <end position="11"/>
    </location>
</feature>
<keyword evidence="5" id="KW-1185">Reference proteome</keyword>
<feature type="region of interest" description="Disordered" evidence="1">
    <location>
        <begin position="1"/>
        <end position="34"/>
    </location>
</feature>
<dbReference type="Pfam" id="PF01590">
    <property type="entry name" value="GAF"/>
    <property type="match status" value="1"/>
</dbReference>
<dbReference type="EMBL" id="NQVN01000054">
    <property type="protein sequence ID" value="PIO96133.1"/>
    <property type="molecule type" value="Genomic_DNA"/>
</dbReference>
<organism evidence="4 5">
    <name type="scientific">Pleomorphomonas carboxyditropha</name>
    <dbReference type="NCBI Taxonomy" id="2023338"/>
    <lineage>
        <taxon>Bacteria</taxon>
        <taxon>Pseudomonadati</taxon>
        <taxon>Pseudomonadota</taxon>
        <taxon>Alphaproteobacteria</taxon>
        <taxon>Hyphomicrobiales</taxon>
        <taxon>Pleomorphomonadaceae</taxon>
        <taxon>Pleomorphomonas</taxon>
    </lineage>
</organism>
<feature type="domain" description="DNA binding HTH" evidence="3">
    <location>
        <begin position="307"/>
        <end position="343"/>
    </location>
</feature>
<feature type="domain" description="GAF" evidence="2">
    <location>
        <begin position="96"/>
        <end position="225"/>
    </location>
</feature>
<dbReference type="InterPro" id="IPR029016">
    <property type="entry name" value="GAF-like_dom_sf"/>
</dbReference>
<evidence type="ECO:0000256" key="1">
    <source>
        <dbReference type="SAM" id="MobiDB-lite"/>
    </source>
</evidence>
<dbReference type="SUPFAM" id="SSF46689">
    <property type="entry name" value="Homeodomain-like"/>
    <property type="match status" value="1"/>
</dbReference>
<evidence type="ECO:0000313" key="5">
    <source>
        <dbReference type="Proteomes" id="UP000231070"/>
    </source>
</evidence>
<dbReference type="AlphaFoldDB" id="A0A2G9WN94"/>
<dbReference type="PRINTS" id="PR01590">
    <property type="entry name" value="HTHFIS"/>
</dbReference>
<evidence type="ECO:0000313" key="4">
    <source>
        <dbReference type="EMBL" id="PIO96133.1"/>
    </source>
</evidence>
<reference evidence="4 5" key="1">
    <citation type="submission" date="2017-08" db="EMBL/GenBank/DDBJ databases">
        <title>Pleomorphomonas carboxidotrophicus sp. nov., a new mesophilic hydrogenogenic carboxidotroph.</title>
        <authorList>
            <person name="Esquivel-Elizondo S."/>
            <person name="Krajmalnik-Brown R."/>
            <person name="Maldonado J."/>
        </authorList>
    </citation>
    <scope>NUCLEOTIDE SEQUENCE [LARGE SCALE GENOMIC DNA]</scope>
    <source>
        <strain evidence="4 5">SVCO-16</strain>
    </source>
</reference>
<gene>
    <name evidence="4" type="ORF">CJ014_27010</name>
</gene>
<dbReference type="SUPFAM" id="SSF55781">
    <property type="entry name" value="GAF domain-like"/>
    <property type="match status" value="1"/>
</dbReference>
<dbReference type="InterPro" id="IPR002197">
    <property type="entry name" value="HTH_Fis"/>
</dbReference>
<sequence>MQQATHAEDVRAGGISGRRGQRFSRRKSVDRSDELHAQHVRDTLAADGAARSVIAASWHRSQVLHKLDPASPRPPVWRLTEQEIALARQPLEPLIVCATSAMDRLHAAVGGVGCCVLLADRNGVPLERRGAAADDATFSAWGLWVGTPWSEGKEGTNGIGTAIVEQRPVTIHRDQHFFSRNALLSCTSSPIHDADGQLAAVIDVSSCRADLTEGFLTLIAQSVTDAARRIECDLFRRAFPASRIILAPSPEGRADALVAVDGHELIVGATRAARQLLGLTAADINGHTPIGDLIAREHEADDLAAGERAVVQRALARARGNVSHAAELLGISRATLHRKLNKLRLTGNSTGAGI</sequence>
<dbReference type="InterPro" id="IPR009057">
    <property type="entry name" value="Homeodomain-like_sf"/>
</dbReference>
<comment type="caution">
    <text evidence="4">The sequence shown here is derived from an EMBL/GenBank/DDBJ whole genome shotgun (WGS) entry which is preliminary data.</text>
</comment>
<protein>
    <submittedName>
        <fullName evidence="4">Fis family transcriptional regulator</fullName>
    </submittedName>
</protein>
<accession>A0A2G9WN94</accession>